<keyword evidence="2" id="KW-0963">Cytoplasm</keyword>
<dbReference type="InterPro" id="IPR004534">
    <property type="entry name" value="SelA_trans"/>
</dbReference>
<sequence>MQFRDLPSVDRVMASDGMAALTEAYPRDWVVDLVRRQLDRARQKIRDGGTAPSAGDVADGVSGELRSMTEPAPRQVINATGVIIHTNLGRAPLSPAAIEAMAQAASGYTDLEMDLSTGRRGSRQAHLQSLLQQVTGAEGALAVNNNASAILLGLSALSVGKEVIVSRAEAVEIGGGFRIPDVLKQSGAKLIDVGTTNRTYLRDYEDAITENTAALLKVHTSNFRVEGFTSEVEPSELVALSKEKGIP</sequence>
<dbReference type="PANTHER" id="PTHR32328:SF0">
    <property type="entry name" value="L-SERYL-TRNA(SEC) SELENIUM TRANSFERASE"/>
    <property type="match status" value="1"/>
</dbReference>
<dbReference type="GO" id="GO:0004125">
    <property type="term" value="F:L-seryl-tRNA(Sec) selenium transferase activity"/>
    <property type="evidence" value="ECO:0007669"/>
    <property type="project" value="InterPro"/>
</dbReference>
<feature type="domain" description="L-seryl-tRNA selenium transferase N-terminal" evidence="7">
    <location>
        <begin position="3"/>
        <end position="42"/>
    </location>
</feature>
<evidence type="ECO:0000256" key="5">
    <source>
        <dbReference type="ARBA" id="ARBA00022917"/>
    </source>
</evidence>
<evidence type="ECO:0000256" key="6">
    <source>
        <dbReference type="ARBA" id="ARBA00023266"/>
    </source>
</evidence>
<dbReference type="Pfam" id="PF12390">
    <property type="entry name" value="Se-cys_synth_N"/>
    <property type="match status" value="1"/>
</dbReference>
<evidence type="ECO:0000256" key="3">
    <source>
        <dbReference type="ARBA" id="ARBA00022679"/>
    </source>
</evidence>
<dbReference type="InterPro" id="IPR018319">
    <property type="entry name" value="SelA-like"/>
</dbReference>
<dbReference type="PANTHER" id="PTHR32328">
    <property type="entry name" value="L-SERYL-TRNA(SEC) SELENIUM TRANSFERASE"/>
    <property type="match status" value="1"/>
</dbReference>
<dbReference type="SUPFAM" id="SSF53383">
    <property type="entry name" value="PLP-dependent transferases"/>
    <property type="match status" value="1"/>
</dbReference>
<dbReference type="EMBL" id="UINC01114174">
    <property type="protein sequence ID" value="SVC84302.1"/>
    <property type="molecule type" value="Genomic_DNA"/>
</dbReference>
<keyword evidence="4" id="KW-0663">Pyridoxal phosphate</keyword>
<feature type="non-terminal residue" evidence="8">
    <location>
        <position position="247"/>
    </location>
</feature>
<evidence type="ECO:0000256" key="1">
    <source>
        <dbReference type="ARBA" id="ARBA00001933"/>
    </source>
</evidence>
<protein>
    <recommendedName>
        <fullName evidence="7">L-seryl-tRNA selenium transferase N-terminal domain-containing protein</fullName>
    </recommendedName>
</protein>
<dbReference type="GO" id="GO:0005737">
    <property type="term" value="C:cytoplasm"/>
    <property type="evidence" value="ECO:0007669"/>
    <property type="project" value="InterPro"/>
</dbReference>
<reference evidence="8" key="1">
    <citation type="submission" date="2018-05" db="EMBL/GenBank/DDBJ databases">
        <authorList>
            <person name="Lanie J.A."/>
            <person name="Ng W.-L."/>
            <person name="Kazmierczak K.M."/>
            <person name="Andrzejewski T.M."/>
            <person name="Davidsen T.M."/>
            <person name="Wayne K.J."/>
            <person name="Tettelin H."/>
            <person name="Glass J.I."/>
            <person name="Rusch D."/>
            <person name="Podicherti R."/>
            <person name="Tsui H.-C.T."/>
            <person name="Winkler M.E."/>
        </authorList>
    </citation>
    <scope>NUCLEOTIDE SEQUENCE</scope>
</reference>
<dbReference type="InterPro" id="IPR015424">
    <property type="entry name" value="PyrdxlP-dep_Trfase"/>
</dbReference>
<dbReference type="InterPro" id="IPR025862">
    <property type="entry name" value="SelA_trans_N_dom"/>
</dbReference>
<evidence type="ECO:0000256" key="4">
    <source>
        <dbReference type="ARBA" id="ARBA00022898"/>
    </source>
</evidence>
<dbReference type="Gene3D" id="3.40.640.10">
    <property type="entry name" value="Type I PLP-dependent aspartate aminotransferase-like (Major domain)"/>
    <property type="match status" value="1"/>
</dbReference>
<dbReference type="GO" id="GO:0001514">
    <property type="term" value="P:selenocysteine incorporation"/>
    <property type="evidence" value="ECO:0007669"/>
    <property type="project" value="InterPro"/>
</dbReference>
<dbReference type="InterPro" id="IPR015421">
    <property type="entry name" value="PyrdxlP-dep_Trfase_major"/>
</dbReference>
<dbReference type="AlphaFoldDB" id="A0A382QHY8"/>
<keyword evidence="5" id="KW-0648">Protein biosynthesis</keyword>
<keyword evidence="3" id="KW-0808">Transferase</keyword>
<evidence type="ECO:0000313" key="8">
    <source>
        <dbReference type="EMBL" id="SVC84302.1"/>
    </source>
</evidence>
<dbReference type="HAMAP" id="MF_00423">
    <property type="entry name" value="SelA"/>
    <property type="match status" value="1"/>
</dbReference>
<evidence type="ECO:0000256" key="2">
    <source>
        <dbReference type="ARBA" id="ARBA00022490"/>
    </source>
</evidence>
<evidence type="ECO:0000259" key="7">
    <source>
        <dbReference type="Pfam" id="PF12390"/>
    </source>
</evidence>
<accession>A0A382QHY8</accession>
<comment type="cofactor">
    <cofactor evidence="1">
        <name>pyridoxal 5'-phosphate</name>
        <dbReference type="ChEBI" id="CHEBI:597326"/>
    </cofactor>
</comment>
<dbReference type="Pfam" id="PF03841">
    <property type="entry name" value="SelA"/>
    <property type="match status" value="1"/>
</dbReference>
<dbReference type="NCBIfam" id="TIGR00474">
    <property type="entry name" value="selA"/>
    <property type="match status" value="1"/>
</dbReference>
<keyword evidence="6" id="KW-0711">Selenium</keyword>
<gene>
    <name evidence="8" type="ORF">METZ01_LOCUS337156</name>
</gene>
<name>A0A382QHY8_9ZZZZ</name>
<organism evidence="8">
    <name type="scientific">marine metagenome</name>
    <dbReference type="NCBI Taxonomy" id="408172"/>
    <lineage>
        <taxon>unclassified sequences</taxon>
        <taxon>metagenomes</taxon>
        <taxon>ecological metagenomes</taxon>
    </lineage>
</organism>
<proteinExistence type="inferred from homology"/>